<dbReference type="InterPro" id="IPR013249">
    <property type="entry name" value="RNA_pol_sigma70_r4_t2"/>
</dbReference>
<evidence type="ECO:0000256" key="1">
    <source>
        <dbReference type="ARBA" id="ARBA00011344"/>
    </source>
</evidence>
<comment type="caution">
    <text evidence="4">The sequence shown here is derived from an EMBL/GenBank/DDBJ whole genome shotgun (WGS) entry which is preliminary data.</text>
</comment>
<dbReference type="InterPro" id="IPR052704">
    <property type="entry name" value="ECF_Sigma-70_Domain"/>
</dbReference>
<dbReference type="InterPro" id="IPR014303">
    <property type="entry name" value="RNA_pol_sigma-70_ECF"/>
</dbReference>
<dbReference type="NCBIfam" id="NF007214">
    <property type="entry name" value="PRK09636.1"/>
    <property type="match status" value="1"/>
</dbReference>
<sequence length="288" mass="32321">MEALYEQYKGLMFRLAYQMLGSATDAEDVVQDVFVKAHDVPLAHMSEPKAYLCKMTTNRCLDLLKSARKKRELYTGPWLPEPISTPNSDSYDTVITKDLLSYAMLVLLERLSPAERAVFVLREAFDFQYDEIAELVGKTEANCRKIVSRAKKKMGIAPEEPHHTPEKEIGEEWIGRFLSALEHGNVETLLTLLATDAVLLSDGGGKVTAALHPILSGERVASFLLGLMRSFSKRADFSVELAPLNNQTGVVIRQDGKIDTLVFLHIEHGAIHNLYFVRNPDKLRFVDS</sequence>
<evidence type="ECO:0000259" key="3">
    <source>
        <dbReference type="Pfam" id="PF08281"/>
    </source>
</evidence>
<keyword evidence="5" id="KW-1185">Reference proteome</keyword>
<dbReference type="PANTHER" id="PTHR30173">
    <property type="entry name" value="SIGMA 19 FACTOR"/>
    <property type="match status" value="1"/>
</dbReference>
<dbReference type="GO" id="GO:0003677">
    <property type="term" value="F:DNA binding"/>
    <property type="evidence" value="ECO:0007669"/>
    <property type="project" value="InterPro"/>
</dbReference>
<dbReference type="GO" id="GO:0016987">
    <property type="term" value="F:sigma factor activity"/>
    <property type="evidence" value="ECO:0007669"/>
    <property type="project" value="InterPro"/>
</dbReference>
<dbReference type="InterPro" id="IPR014284">
    <property type="entry name" value="RNA_pol_sigma-70_dom"/>
</dbReference>
<dbReference type="InterPro" id="IPR013325">
    <property type="entry name" value="RNA_pol_sigma_r2"/>
</dbReference>
<dbReference type="CDD" id="cd06171">
    <property type="entry name" value="Sigma70_r4"/>
    <property type="match status" value="1"/>
</dbReference>
<dbReference type="GO" id="GO:0006352">
    <property type="term" value="P:DNA-templated transcription initiation"/>
    <property type="evidence" value="ECO:0007669"/>
    <property type="project" value="InterPro"/>
</dbReference>
<dbReference type="PANTHER" id="PTHR30173:SF36">
    <property type="entry name" value="ECF RNA POLYMERASE SIGMA FACTOR SIGJ"/>
    <property type="match status" value="1"/>
</dbReference>
<dbReference type="Pfam" id="PF08281">
    <property type="entry name" value="Sigma70_r4_2"/>
    <property type="match status" value="1"/>
</dbReference>
<evidence type="ECO:0000313" key="5">
    <source>
        <dbReference type="Proteomes" id="UP000240419"/>
    </source>
</evidence>
<dbReference type="InterPro" id="IPR032710">
    <property type="entry name" value="NTF2-like_dom_sf"/>
</dbReference>
<dbReference type="EMBL" id="PXZM01000046">
    <property type="protein sequence ID" value="PSJ87909.1"/>
    <property type="molecule type" value="Genomic_DNA"/>
</dbReference>
<protein>
    <submittedName>
        <fullName evidence="4">RNA polymerase subunit sigma-24</fullName>
    </submittedName>
</protein>
<evidence type="ECO:0000313" key="4">
    <source>
        <dbReference type="EMBL" id="PSJ87909.1"/>
    </source>
</evidence>
<name>A0A2P7ULT8_9BACL</name>
<comment type="subunit">
    <text evidence="1">Interacts transiently with the RNA polymerase catalytic core formed by RpoA, RpoB, RpoC and RpoZ (2 alpha, 1 beta, 1 beta' and 1 omega subunit) to form the RNA polymerase holoenzyme that can initiate transcription.</text>
</comment>
<dbReference type="OrthoDB" id="3211555at2"/>
<dbReference type="InterPro" id="IPR007627">
    <property type="entry name" value="RNA_pol_sigma70_r2"/>
</dbReference>
<dbReference type="SUPFAM" id="SSF88659">
    <property type="entry name" value="Sigma3 and sigma4 domains of RNA polymerase sigma factors"/>
    <property type="match status" value="1"/>
</dbReference>
<dbReference type="Gene3D" id="1.10.1740.10">
    <property type="match status" value="1"/>
</dbReference>
<dbReference type="Pfam" id="PF04542">
    <property type="entry name" value="Sigma70_r2"/>
    <property type="match status" value="1"/>
</dbReference>
<feature type="domain" description="RNA polymerase sigma-70 region 2" evidence="2">
    <location>
        <begin position="4"/>
        <end position="69"/>
    </location>
</feature>
<feature type="domain" description="RNA polymerase sigma factor 70 region 4 type 2" evidence="3">
    <location>
        <begin position="104"/>
        <end position="154"/>
    </location>
</feature>
<dbReference type="Proteomes" id="UP000240419">
    <property type="component" value="Unassembled WGS sequence"/>
</dbReference>
<organism evidence="4 5">
    <name type="scientific">Brevibacillus fortis</name>
    <dbReference type="NCBI Taxonomy" id="2126352"/>
    <lineage>
        <taxon>Bacteria</taxon>
        <taxon>Bacillati</taxon>
        <taxon>Bacillota</taxon>
        <taxon>Bacilli</taxon>
        <taxon>Bacillales</taxon>
        <taxon>Paenibacillaceae</taxon>
        <taxon>Brevibacillus</taxon>
    </lineage>
</organism>
<reference evidence="4 5" key="1">
    <citation type="submission" date="2018-03" db="EMBL/GenBank/DDBJ databases">
        <title>Brevisbacillus phylogenomics.</title>
        <authorList>
            <person name="Dunlap C."/>
        </authorList>
    </citation>
    <scope>NUCLEOTIDE SEQUENCE [LARGE SCALE GENOMIC DNA]</scope>
    <source>
        <strain evidence="4 5">NRRL NRS-1210</strain>
    </source>
</reference>
<dbReference type="InterPro" id="IPR036388">
    <property type="entry name" value="WH-like_DNA-bd_sf"/>
</dbReference>
<dbReference type="SUPFAM" id="SSF54427">
    <property type="entry name" value="NTF2-like"/>
    <property type="match status" value="1"/>
</dbReference>
<evidence type="ECO:0000259" key="2">
    <source>
        <dbReference type="Pfam" id="PF04542"/>
    </source>
</evidence>
<accession>A0A2P7ULT8</accession>
<gene>
    <name evidence="4" type="ORF">C7R93_25690</name>
</gene>
<dbReference type="SUPFAM" id="SSF88946">
    <property type="entry name" value="Sigma2 domain of RNA polymerase sigma factors"/>
    <property type="match status" value="1"/>
</dbReference>
<dbReference type="NCBIfam" id="TIGR02957">
    <property type="entry name" value="SigX4"/>
    <property type="match status" value="1"/>
</dbReference>
<dbReference type="AlphaFoldDB" id="A0A2P7ULT8"/>
<dbReference type="NCBIfam" id="TIGR02937">
    <property type="entry name" value="sigma70-ECF"/>
    <property type="match status" value="1"/>
</dbReference>
<dbReference type="Gene3D" id="1.10.10.10">
    <property type="entry name" value="Winged helix-like DNA-binding domain superfamily/Winged helix DNA-binding domain"/>
    <property type="match status" value="1"/>
</dbReference>
<dbReference type="InterPro" id="IPR013324">
    <property type="entry name" value="RNA_pol_sigma_r3/r4-like"/>
</dbReference>
<dbReference type="RefSeq" id="WP_106841456.1">
    <property type="nucleotide sequence ID" value="NZ_JBCNIW010000011.1"/>
</dbReference>
<proteinExistence type="predicted"/>